<proteinExistence type="inferred from homology"/>
<accession>A0ABV1SMC2</accession>
<dbReference type="Proteomes" id="UP001438953">
    <property type="component" value="Unassembled WGS sequence"/>
</dbReference>
<evidence type="ECO:0000256" key="3">
    <source>
        <dbReference type="ARBA" id="ARBA00022448"/>
    </source>
</evidence>
<evidence type="ECO:0000256" key="2">
    <source>
        <dbReference type="ARBA" id="ARBA00006099"/>
    </source>
</evidence>
<evidence type="ECO:0000256" key="1">
    <source>
        <dbReference type="ARBA" id="ARBA00004418"/>
    </source>
</evidence>
<dbReference type="InterPro" id="IPR005669">
    <property type="entry name" value="Thiosulph/SO4-bd"/>
</dbReference>
<comment type="caution">
    <text evidence="6">The sequence shown here is derived from an EMBL/GenBank/DDBJ whole genome shotgun (WGS) entry which is preliminary data.</text>
</comment>
<evidence type="ECO:0000313" key="6">
    <source>
        <dbReference type="EMBL" id="MER5174057.1"/>
    </source>
</evidence>
<evidence type="ECO:0000256" key="4">
    <source>
        <dbReference type="ARBA" id="ARBA00022729"/>
    </source>
</evidence>
<keyword evidence="3" id="KW-0813">Transport</keyword>
<reference evidence="6 7" key="2">
    <citation type="submission" date="2024-06" db="EMBL/GenBank/DDBJ databases">
        <title>Thioclava kandeliae sp. nov. from a rhizosphere soil sample of Kandelia candel in a mangrove.</title>
        <authorList>
            <person name="Mu T."/>
        </authorList>
    </citation>
    <scope>NUCLEOTIDE SEQUENCE [LARGE SCALE GENOMIC DNA]</scope>
    <source>
        <strain evidence="6 7">CPCC 100088</strain>
    </source>
</reference>
<keyword evidence="4" id="KW-0732">Signal</keyword>
<dbReference type="SUPFAM" id="SSF53850">
    <property type="entry name" value="Periplasmic binding protein-like II"/>
    <property type="match status" value="1"/>
</dbReference>
<keyword evidence="5" id="KW-0574">Periplasm</keyword>
<dbReference type="Gene3D" id="3.40.190.10">
    <property type="entry name" value="Periplasmic binding protein-like II"/>
    <property type="match status" value="1"/>
</dbReference>
<dbReference type="PANTHER" id="PTHR30368:SF2">
    <property type="entry name" value="SULFATE-BINDING PROTEIN"/>
    <property type="match status" value="1"/>
</dbReference>
<protein>
    <recommendedName>
        <fullName evidence="8">Sulfate ABC transporter substrate-binding protein</fullName>
    </recommendedName>
</protein>
<organism evidence="6 7">
    <name type="scientific">Thioclava kandeliae</name>
    <dbReference type="NCBI Taxonomy" id="3070818"/>
    <lineage>
        <taxon>Bacteria</taxon>
        <taxon>Pseudomonadati</taxon>
        <taxon>Pseudomonadota</taxon>
        <taxon>Alphaproteobacteria</taxon>
        <taxon>Rhodobacterales</taxon>
        <taxon>Paracoccaceae</taxon>
        <taxon>Thioclava</taxon>
    </lineage>
</organism>
<gene>
    <name evidence="6" type="ORF">VSX56_20145</name>
</gene>
<reference evidence="6 7" key="1">
    <citation type="submission" date="2024-01" db="EMBL/GenBank/DDBJ databases">
        <authorList>
            <person name="Deng Y."/>
            <person name="Su J."/>
        </authorList>
    </citation>
    <scope>NUCLEOTIDE SEQUENCE [LARGE SCALE GENOMIC DNA]</scope>
    <source>
        <strain evidence="6 7">CPCC 100088</strain>
    </source>
</reference>
<keyword evidence="7" id="KW-1185">Reference proteome</keyword>
<evidence type="ECO:0008006" key="8">
    <source>
        <dbReference type="Google" id="ProtNLM"/>
    </source>
</evidence>
<dbReference type="PANTHER" id="PTHR30368">
    <property type="entry name" value="SULFATE-BINDING PROTEIN"/>
    <property type="match status" value="1"/>
</dbReference>
<evidence type="ECO:0000256" key="5">
    <source>
        <dbReference type="ARBA" id="ARBA00022764"/>
    </source>
</evidence>
<name>A0ABV1SMC2_9RHOB</name>
<sequence length="86" mass="9928">MWIFITSEAQRETAEAYLTHLYSPEAQALALKNYYRAWDLSQAAPEDIARFPELDRVSIDQFGGWEKVQPEFFGYGGIFDQIYGAQ</sequence>
<comment type="subcellular location">
    <subcellularLocation>
        <location evidence="1">Periplasm</location>
    </subcellularLocation>
</comment>
<comment type="similarity">
    <text evidence="2">Belongs to the prokaryotic sulfate-binding protein family.</text>
</comment>
<evidence type="ECO:0000313" key="7">
    <source>
        <dbReference type="Proteomes" id="UP001438953"/>
    </source>
</evidence>
<dbReference type="EMBL" id="JAYWLC010000050">
    <property type="protein sequence ID" value="MER5174057.1"/>
    <property type="molecule type" value="Genomic_DNA"/>
</dbReference>